<sequence length="162" mass="18825">MVNGDVDATLSLFTPNNYRIRAINLGPVMTTYKLGFTYGEQSIDQGIAINVFDWWSISLIFIFLFLLFFIFLLKGQSLTYSIKRLQEFIEIQKMPRNPILILGYYQIYLLYSAAFRSQTISSSLTQQPFKNIQQLNQRLRQKSIEILIADASMISNVQQLYL</sequence>
<organism evidence="1 2">
    <name type="scientific">Panagrolaimus sp. PS1159</name>
    <dbReference type="NCBI Taxonomy" id="55785"/>
    <lineage>
        <taxon>Eukaryota</taxon>
        <taxon>Metazoa</taxon>
        <taxon>Ecdysozoa</taxon>
        <taxon>Nematoda</taxon>
        <taxon>Chromadorea</taxon>
        <taxon>Rhabditida</taxon>
        <taxon>Tylenchina</taxon>
        <taxon>Panagrolaimomorpha</taxon>
        <taxon>Panagrolaimoidea</taxon>
        <taxon>Panagrolaimidae</taxon>
        <taxon>Panagrolaimus</taxon>
    </lineage>
</organism>
<accession>A0AC35EYY4</accession>
<evidence type="ECO:0000313" key="1">
    <source>
        <dbReference type="Proteomes" id="UP000887580"/>
    </source>
</evidence>
<protein>
    <submittedName>
        <fullName evidence="2">Transmembrane protein</fullName>
    </submittedName>
</protein>
<dbReference type="Proteomes" id="UP000887580">
    <property type="component" value="Unplaced"/>
</dbReference>
<evidence type="ECO:0000313" key="2">
    <source>
        <dbReference type="WBParaSite" id="PS1159_v2.g12104.t1"/>
    </source>
</evidence>
<proteinExistence type="predicted"/>
<dbReference type="WBParaSite" id="PS1159_v2.g12104.t1">
    <property type="protein sequence ID" value="PS1159_v2.g12104.t1"/>
    <property type="gene ID" value="PS1159_v2.g12104"/>
</dbReference>
<name>A0AC35EYY4_9BILA</name>
<reference evidence="2" key="1">
    <citation type="submission" date="2022-11" db="UniProtKB">
        <authorList>
            <consortium name="WormBaseParasite"/>
        </authorList>
    </citation>
    <scope>IDENTIFICATION</scope>
</reference>